<reference evidence="1 2" key="1">
    <citation type="journal article" date="2023" name="IMA Fungus">
        <title>Comparative genomic study of the Penicillium genus elucidates a diverse pangenome and 15 lateral gene transfer events.</title>
        <authorList>
            <person name="Petersen C."/>
            <person name="Sorensen T."/>
            <person name="Nielsen M.R."/>
            <person name="Sondergaard T.E."/>
            <person name="Sorensen J.L."/>
            <person name="Fitzpatrick D.A."/>
            <person name="Frisvad J.C."/>
            <person name="Nielsen K.L."/>
        </authorList>
    </citation>
    <scope>NUCLEOTIDE SEQUENCE [LARGE SCALE GENOMIC DNA]</scope>
    <source>
        <strain evidence="1 2">IBT 3361</strain>
    </source>
</reference>
<organism evidence="1 2">
    <name type="scientific">Penicillium chrysogenum</name>
    <name type="common">Penicillium notatum</name>
    <dbReference type="NCBI Taxonomy" id="5076"/>
    <lineage>
        <taxon>Eukaryota</taxon>
        <taxon>Fungi</taxon>
        <taxon>Dikarya</taxon>
        <taxon>Ascomycota</taxon>
        <taxon>Pezizomycotina</taxon>
        <taxon>Eurotiomycetes</taxon>
        <taxon>Eurotiomycetidae</taxon>
        <taxon>Eurotiales</taxon>
        <taxon>Aspergillaceae</taxon>
        <taxon>Penicillium</taxon>
        <taxon>Penicillium chrysogenum species complex</taxon>
    </lineage>
</organism>
<dbReference type="EMBL" id="JAPVEB010000003">
    <property type="protein sequence ID" value="KAJ5269196.1"/>
    <property type="molecule type" value="Genomic_DNA"/>
</dbReference>
<accession>A0ABQ8WGW0</accession>
<gene>
    <name evidence="1" type="ORF">N7505_004954</name>
</gene>
<proteinExistence type="predicted"/>
<protein>
    <submittedName>
        <fullName evidence="1">Uncharacterized protein</fullName>
    </submittedName>
</protein>
<evidence type="ECO:0000313" key="1">
    <source>
        <dbReference type="EMBL" id="KAJ5269196.1"/>
    </source>
</evidence>
<evidence type="ECO:0000313" key="2">
    <source>
        <dbReference type="Proteomes" id="UP001220256"/>
    </source>
</evidence>
<comment type="caution">
    <text evidence="1">The sequence shown here is derived from an EMBL/GenBank/DDBJ whole genome shotgun (WGS) entry which is preliminary data.</text>
</comment>
<dbReference type="Proteomes" id="UP001220256">
    <property type="component" value="Unassembled WGS sequence"/>
</dbReference>
<keyword evidence="2" id="KW-1185">Reference proteome</keyword>
<sequence>MAVSNFVCLFFLFCLITLIFLVTYRAPSLTGLAVGLDQETTPLMSPPVDKECVEQVYKYLFENAAYIIDACGWIFIRFYIAWRAANLVMDEVFKPIVKSLYQEGL</sequence>
<name>A0ABQ8WGW0_PENCH</name>